<dbReference type="PANTHER" id="PTHR43209">
    <property type="entry name" value="TRNA SULFURTRANSFERASE"/>
    <property type="match status" value="1"/>
</dbReference>
<dbReference type="GO" id="GO:0140741">
    <property type="term" value="F:tRNA-uracil-4 sulfurtransferase activity"/>
    <property type="evidence" value="ECO:0007669"/>
    <property type="project" value="UniProtKB-EC"/>
</dbReference>
<evidence type="ECO:0000256" key="4">
    <source>
        <dbReference type="ARBA" id="ARBA00022679"/>
    </source>
</evidence>
<keyword evidence="8 18" id="KW-0784">Thiamine biosynthesis</keyword>
<dbReference type="InterPro" id="IPR020536">
    <property type="entry name" value="ThiI_AANH"/>
</dbReference>
<evidence type="ECO:0000256" key="12">
    <source>
        <dbReference type="ARBA" id="ARBA00061472"/>
    </source>
</evidence>
<dbReference type="GO" id="GO:0005524">
    <property type="term" value="F:ATP binding"/>
    <property type="evidence" value="ECO:0007669"/>
    <property type="project" value="UniProtKB-UniRule"/>
</dbReference>
<dbReference type="CDD" id="cd01712">
    <property type="entry name" value="PPase_ThiI"/>
    <property type="match status" value="1"/>
</dbReference>
<feature type="binding site" evidence="18">
    <location>
        <begin position="214"/>
        <end position="215"/>
    </location>
    <ligand>
        <name>ATP</name>
        <dbReference type="ChEBI" id="CHEBI:30616"/>
    </ligand>
</feature>
<name>A0A1H6FK47_THEAL</name>
<reference evidence="21" key="1">
    <citation type="submission" date="2016-10" db="EMBL/GenBank/DDBJ databases">
        <authorList>
            <person name="Varghese N."/>
            <person name="Submissions S."/>
        </authorList>
    </citation>
    <scope>NUCLEOTIDE SEQUENCE [LARGE SCALE GENOMIC DNA]</scope>
    <source>
        <strain evidence="21">ATCC 35263</strain>
    </source>
</reference>
<dbReference type="FunFam" id="3.40.50.620:FF:000053">
    <property type="entry name" value="Probable tRNA sulfurtransferase"/>
    <property type="match status" value="1"/>
</dbReference>
<dbReference type="InterPro" id="IPR004114">
    <property type="entry name" value="THUMP_dom"/>
</dbReference>
<feature type="domain" description="THUMP" evidence="19">
    <location>
        <begin position="70"/>
        <end position="171"/>
    </location>
</feature>
<dbReference type="InterPro" id="IPR049962">
    <property type="entry name" value="THUMP_ThiI"/>
</dbReference>
<comment type="subcellular location">
    <subcellularLocation>
        <location evidence="1 18">Cytoplasm</location>
    </subcellularLocation>
</comment>
<dbReference type="InterPro" id="IPR003720">
    <property type="entry name" value="tRNA_STrfase"/>
</dbReference>
<comment type="function">
    <text evidence="11 18">Catalyzes the ATP-dependent transfer of a sulfur to tRNA to produce 4-thiouridine in position 8 of tRNAs, which functions as a near-UV photosensor. Also catalyzes the transfer of sulfur to the sulfur carrier protein ThiS, forming ThiS-thiocarboxylate. This is a step in the synthesis of thiazole, in the thiamine biosynthesis pathway. The sulfur is donated as persulfide by IscS.</text>
</comment>
<dbReference type="Proteomes" id="UP000222056">
    <property type="component" value="Unassembled WGS sequence"/>
</dbReference>
<dbReference type="GO" id="GO:0000049">
    <property type="term" value="F:tRNA binding"/>
    <property type="evidence" value="ECO:0007669"/>
    <property type="project" value="UniProtKB-UniRule"/>
</dbReference>
<dbReference type="GO" id="GO:0009229">
    <property type="term" value="P:thiamine diphosphate biosynthetic process"/>
    <property type="evidence" value="ECO:0007669"/>
    <property type="project" value="UniProtKB-UniRule"/>
</dbReference>
<feature type="binding site" evidence="18">
    <location>
        <position position="302"/>
    </location>
    <ligand>
        <name>ATP</name>
        <dbReference type="ChEBI" id="CHEBI:30616"/>
    </ligand>
</feature>
<evidence type="ECO:0000313" key="21">
    <source>
        <dbReference type="Proteomes" id="UP000222056"/>
    </source>
</evidence>
<dbReference type="InterPro" id="IPR050102">
    <property type="entry name" value="tRNA_sulfurtransferase_ThiI"/>
</dbReference>
<feature type="binding site" evidence="18">
    <location>
        <position position="271"/>
    </location>
    <ligand>
        <name>ATP</name>
        <dbReference type="ChEBI" id="CHEBI:30616"/>
    </ligand>
</feature>
<keyword evidence="6 18" id="KW-0067">ATP-binding</keyword>
<sequence length="417" mass="45467">MRYCVVAKYGELALKGRNRPRFVARLRRNLRRRLGDGVAIEQRAGAFVLFPEGRPHGNEPSAGELTEGVRELLERARDVLGIAVLHPAVAVDKQPEAASAAAVGLLRDHQGSFAIRARRRDKRFPLSSRELAIVVGAAVQRELGLPVDLDNPGCTVHLEVDEREIFVFTERLRGRGGLPVGVSGRAVVLISGGIDSQVAAYRAMRRGLRCDFVHFSGEPFTGPESIYKAYANVRTLDRFQGGSRLWVVPFGRAQRMIAAAGAGRLQVMAQRRLMVRVASRLAERVGAAALVTGDALGQVASQTLANLAVVDDAAELPLLRPLLAFDKAEIIAQAEELGTFEVSRLPDEDCCQLFAHRQAETRARVEELRKLERAIDVEELAEGLVAQARELRPGSATATTAGQLEVAVGKQRETTVR</sequence>
<dbReference type="NCBIfam" id="TIGR00342">
    <property type="entry name" value="tRNA uracil 4-sulfurtransferase ThiI"/>
    <property type="match status" value="1"/>
</dbReference>
<dbReference type="STRING" id="29539.SAMN02745716_0459"/>
<keyword evidence="21" id="KW-1185">Reference proteome</keyword>
<evidence type="ECO:0000256" key="11">
    <source>
        <dbReference type="ARBA" id="ARBA00058382"/>
    </source>
</evidence>
<evidence type="ECO:0000256" key="7">
    <source>
        <dbReference type="ARBA" id="ARBA00022884"/>
    </source>
</evidence>
<evidence type="ECO:0000313" key="20">
    <source>
        <dbReference type="EMBL" id="SEH10590.1"/>
    </source>
</evidence>
<evidence type="ECO:0000256" key="6">
    <source>
        <dbReference type="ARBA" id="ARBA00022840"/>
    </source>
</evidence>
<dbReference type="GO" id="GO:0002937">
    <property type="term" value="P:tRNA 4-thiouridine biosynthesis"/>
    <property type="evidence" value="ECO:0007669"/>
    <property type="project" value="TreeGrafter"/>
</dbReference>
<evidence type="ECO:0000256" key="3">
    <source>
        <dbReference type="ARBA" id="ARBA00022555"/>
    </source>
</evidence>
<comment type="similarity">
    <text evidence="12 18">Belongs to the ThiI family.</text>
</comment>
<dbReference type="PANTHER" id="PTHR43209:SF1">
    <property type="entry name" value="TRNA SULFURTRANSFERASE"/>
    <property type="match status" value="1"/>
</dbReference>
<dbReference type="GO" id="GO:0052837">
    <property type="term" value="P:thiazole biosynthetic process"/>
    <property type="evidence" value="ECO:0007669"/>
    <property type="project" value="TreeGrafter"/>
</dbReference>
<dbReference type="Pfam" id="PF22025">
    <property type="entry name" value="ThiI_fer"/>
    <property type="match status" value="1"/>
</dbReference>
<evidence type="ECO:0000256" key="1">
    <source>
        <dbReference type="ARBA" id="ARBA00004496"/>
    </source>
</evidence>
<dbReference type="InterPro" id="IPR054173">
    <property type="entry name" value="ThiI_fer"/>
</dbReference>
<dbReference type="EC" id="2.8.1.4" evidence="13 18"/>
<keyword evidence="7 18" id="KW-0694">RNA-binding</keyword>
<dbReference type="GO" id="GO:0009228">
    <property type="term" value="P:thiamine biosynthetic process"/>
    <property type="evidence" value="ECO:0007669"/>
    <property type="project" value="UniProtKB-KW"/>
</dbReference>
<gene>
    <name evidence="18" type="primary">thiI</name>
    <name evidence="20" type="ORF">SAMN02745716_0459</name>
</gene>
<evidence type="ECO:0000256" key="15">
    <source>
        <dbReference type="ARBA" id="ARBA00075337"/>
    </source>
</evidence>
<comment type="pathway">
    <text evidence="18">Cofactor biosynthesis; thiamine diphosphate biosynthesis.</text>
</comment>
<dbReference type="SUPFAM" id="SSF143437">
    <property type="entry name" value="THUMP domain-like"/>
    <property type="match status" value="1"/>
</dbReference>
<evidence type="ECO:0000256" key="14">
    <source>
        <dbReference type="ARBA" id="ARBA00071867"/>
    </source>
</evidence>
<feature type="binding site" evidence="18">
    <location>
        <position position="293"/>
    </location>
    <ligand>
        <name>ATP</name>
        <dbReference type="ChEBI" id="CHEBI:30616"/>
    </ligand>
</feature>
<dbReference type="GO" id="GO:0004810">
    <property type="term" value="F:CCA tRNA nucleotidyltransferase activity"/>
    <property type="evidence" value="ECO:0007669"/>
    <property type="project" value="InterPro"/>
</dbReference>
<protein>
    <recommendedName>
        <fullName evidence="14 18">Probable tRNA sulfurtransferase</fullName>
        <ecNumber evidence="13 18">2.8.1.4</ecNumber>
    </recommendedName>
    <alternativeName>
        <fullName evidence="15 18">Sulfur carrier protein ThiS sulfurtransferase</fullName>
    </alternativeName>
    <alternativeName>
        <fullName evidence="16 18">Thiamine biosynthesis protein ThiI</fullName>
    </alternativeName>
    <alternativeName>
        <fullName evidence="17 18">tRNA 4-thiouridine synthase</fullName>
    </alternativeName>
</protein>
<dbReference type="HAMAP" id="MF_00021">
    <property type="entry name" value="ThiI"/>
    <property type="match status" value="1"/>
</dbReference>
<dbReference type="Gene3D" id="3.40.50.620">
    <property type="entry name" value="HUPs"/>
    <property type="match status" value="1"/>
</dbReference>
<dbReference type="GO" id="GO:0005829">
    <property type="term" value="C:cytosol"/>
    <property type="evidence" value="ECO:0007669"/>
    <property type="project" value="TreeGrafter"/>
</dbReference>
<evidence type="ECO:0000256" key="17">
    <source>
        <dbReference type="ARBA" id="ARBA00080570"/>
    </source>
</evidence>
<evidence type="ECO:0000256" key="13">
    <source>
        <dbReference type="ARBA" id="ARBA00066827"/>
    </source>
</evidence>
<dbReference type="Gene3D" id="3.30.2130.30">
    <property type="match status" value="1"/>
</dbReference>
<evidence type="ECO:0000256" key="5">
    <source>
        <dbReference type="ARBA" id="ARBA00022741"/>
    </source>
</evidence>
<dbReference type="EMBL" id="FNWJ01000001">
    <property type="protein sequence ID" value="SEH10590.1"/>
    <property type="molecule type" value="Genomic_DNA"/>
</dbReference>
<evidence type="ECO:0000256" key="10">
    <source>
        <dbReference type="ARBA" id="ARBA00052330"/>
    </source>
</evidence>
<dbReference type="OrthoDB" id="9773948at2"/>
<evidence type="ECO:0000256" key="2">
    <source>
        <dbReference type="ARBA" id="ARBA00022490"/>
    </source>
</evidence>
<dbReference type="AlphaFoldDB" id="A0A1H6FK47"/>
<proteinExistence type="inferred from homology"/>
<organism evidence="20 21">
    <name type="scientific">Thermoleophilum album</name>
    <dbReference type="NCBI Taxonomy" id="29539"/>
    <lineage>
        <taxon>Bacteria</taxon>
        <taxon>Bacillati</taxon>
        <taxon>Actinomycetota</taxon>
        <taxon>Thermoleophilia</taxon>
        <taxon>Thermoleophilales</taxon>
        <taxon>Thermoleophilaceae</taxon>
        <taxon>Thermoleophilum</taxon>
    </lineage>
</organism>
<keyword evidence="2 18" id="KW-0963">Cytoplasm</keyword>
<comment type="catalytic activity">
    <reaction evidence="10 18">
        <text>[ThiS sulfur-carrier protein]-C-terminal Gly-Gly-AMP + S-sulfanyl-L-cysteinyl-[cysteine desulfurase] + AH2 = [ThiS sulfur-carrier protein]-C-terminal-Gly-aminoethanethioate + L-cysteinyl-[cysteine desulfurase] + A + AMP + 2 H(+)</text>
        <dbReference type="Rhea" id="RHEA:43340"/>
        <dbReference type="Rhea" id="RHEA-COMP:12157"/>
        <dbReference type="Rhea" id="RHEA-COMP:12158"/>
        <dbReference type="Rhea" id="RHEA-COMP:12910"/>
        <dbReference type="Rhea" id="RHEA-COMP:19908"/>
        <dbReference type="ChEBI" id="CHEBI:13193"/>
        <dbReference type="ChEBI" id="CHEBI:15378"/>
        <dbReference type="ChEBI" id="CHEBI:17499"/>
        <dbReference type="ChEBI" id="CHEBI:29950"/>
        <dbReference type="ChEBI" id="CHEBI:61963"/>
        <dbReference type="ChEBI" id="CHEBI:90618"/>
        <dbReference type="ChEBI" id="CHEBI:232372"/>
        <dbReference type="ChEBI" id="CHEBI:456215"/>
    </reaction>
</comment>
<dbReference type="CDD" id="cd11716">
    <property type="entry name" value="THUMP_ThiI"/>
    <property type="match status" value="1"/>
</dbReference>
<evidence type="ECO:0000256" key="16">
    <source>
        <dbReference type="ARBA" id="ARBA00077849"/>
    </source>
</evidence>
<dbReference type="UniPathway" id="UPA00060"/>
<feature type="binding site" evidence="18">
    <location>
        <begin position="189"/>
        <end position="190"/>
    </location>
    <ligand>
        <name>ATP</name>
        <dbReference type="ChEBI" id="CHEBI:30616"/>
    </ligand>
</feature>
<dbReference type="Pfam" id="PF02926">
    <property type="entry name" value="THUMP"/>
    <property type="match status" value="1"/>
</dbReference>
<evidence type="ECO:0000259" key="19">
    <source>
        <dbReference type="PROSITE" id="PS51165"/>
    </source>
</evidence>
<dbReference type="InterPro" id="IPR014729">
    <property type="entry name" value="Rossmann-like_a/b/a_fold"/>
</dbReference>
<dbReference type="RefSeq" id="WP_093115845.1">
    <property type="nucleotide sequence ID" value="NZ_FNWJ01000001.1"/>
</dbReference>
<accession>A0A1H6FK47</accession>
<keyword evidence="3 18" id="KW-0820">tRNA-binding</keyword>
<keyword evidence="5 18" id="KW-0547">Nucleotide-binding</keyword>
<evidence type="ECO:0000256" key="8">
    <source>
        <dbReference type="ARBA" id="ARBA00022977"/>
    </source>
</evidence>
<dbReference type="SMART" id="SM00981">
    <property type="entry name" value="THUMP"/>
    <property type="match status" value="1"/>
</dbReference>
<dbReference type="PROSITE" id="PS51165">
    <property type="entry name" value="THUMP"/>
    <property type="match status" value="1"/>
</dbReference>
<dbReference type="SUPFAM" id="SSF52402">
    <property type="entry name" value="Adenine nucleotide alpha hydrolases-like"/>
    <property type="match status" value="1"/>
</dbReference>
<dbReference type="InterPro" id="IPR049961">
    <property type="entry name" value="ThiI_N"/>
</dbReference>
<dbReference type="Pfam" id="PF02568">
    <property type="entry name" value="ThiI"/>
    <property type="match status" value="1"/>
</dbReference>
<keyword evidence="4 18" id="KW-0808">Transferase</keyword>
<comment type="catalytic activity">
    <reaction evidence="9 18">
        <text>[ThiI sulfur-carrier protein]-S-sulfanyl-L-cysteine + a uridine in tRNA + 2 reduced [2Fe-2S]-[ferredoxin] + ATP + H(+) = [ThiI sulfur-carrier protein]-L-cysteine + a 4-thiouridine in tRNA + 2 oxidized [2Fe-2S]-[ferredoxin] + AMP + diphosphate</text>
        <dbReference type="Rhea" id="RHEA:24176"/>
        <dbReference type="Rhea" id="RHEA-COMP:10000"/>
        <dbReference type="Rhea" id="RHEA-COMP:10001"/>
        <dbReference type="Rhea" id="RHEA-COMP:13337"/>
        <dbReference type="Rhea" id="RHEA-COMP:13338"/>
        <dbReference type="Rhea" id="RHEA-COMP:13339"/>
        <dbReference type="Rhea" id="RHEA-COMP:13340"/>
        <dbReference type="ChEBI" id="CHEBI:15378"/>
        <dbReference type="ChEBI" id="CHEBI:29950"/>
        <dbReference type="ChEBI" id="CHEBI:30616"/>
        <dbReference type="ChEBI" id="CHEBI:33019"/>
        <dbReference type="ChEBI" id="CHEBI:33737"/>
        <dbReference type="ChEBI" id="CHEBI:33738"/>
        <dbReference type="ChEBI" id="CHEBI:61963"/>
        <dbReference type="ChEBI" id="CHEBI:65315"/>
        <dbReference type="ChEBI" id="CHEBI:136798"/>
        <dbReference type="ChEBI" id="CHEBI:456215"/>
        <dbReference type="EC" id="2.8.1.4"/>
    </reaction>
</comment>
<evidence type="ECO:0000256" key="18">
    <source>
        <dbReference type="HAMAP-Rule" id="MF_00021"/>
    </source>
</evidence>
<evidence type="ECO:0000256" key="9">
    <source>
        <dbReference type="ARBA" id="ARBA00050570"/>
    </source>
</evidence>